<reference evidence="1" key="1">
    <citation type="journal article" date="2014" name="Int. J. Syst. Evol. Microbiol.">
        <title>Complete genome sequence of Corynebacterium casei LMG S-19264T (=DSM 44701T), isolated from a smear-ripened cheese.</title>
        <authorList>
            <consortium name="US DOE Joint Genome Institute (JGI-PGF)"/>
            <person name="Walter F."/>
            <person name="Albersmeier A."/>
            <person name="Kalinowski J."/>
            <person name="Ruckert C."/>
        </authorList>
    </citation>
    <scope>NUCLEOTIDE SEQUENCE</scope>
    <source>
        <strain evidence="1">CGMCC 1.12698</strain>
    </source>
</reference>
<keyword evidence="2" id="KW-1185">Reference proteome</keyword>
<gene>
    <name evidence="1" type="ORF">GCM10007140_03910</name>
</gene>
<evidence type="ECO:0000313" key="1">
    <source>
        <dbReference type="EMBL" id="GGE56798.1"/>
    </source>
</evidence>
<dbReference type="AlphaFoldDB" id="A0A917EML3"/>
<reference evidence="1" key="2">
    <citation type="submission" date="2020-09" db="EMBL/GenBank/DDBJ databases">
        <authorList>
            <person name="Sun Q."/>
            <person name="Zhou Y."/>
        </authorList>
    </citation>
    <scope>NUCLEOTIDE SEQUENCE</scope>
    <source>
        <strain evidence="1">CGMCC 1.12698</strain>
    </source>
</reference>
<keyword evidence="1" id="KW-0479">Metal-binding</keyword>
<sequence length="58" mass="7030">MERKQVIMEVNDMIETYCEGCFVYQHFRKVHSQNYAQNFCMKHCTIGEKLQQYGKYLS</sequence>
<dbReference type="Proteomes" id="UP000605259">
    <property type="component" value="Unassembled WGS sequence"/>
</dbReference>
<organism evidence="1 2">
    <name type="scientific">Priestia taiwanensis</name>
    <dbReference type="NCBI Taxonomy" id="1347902"/>
    <lineage>
        <taxon>Bacteria</taxon>
        <taxon>Bacillati</taxon>
        <taxon>Bacillota</taxon>
        <taxon>Bacilli</taxon>
        <taxon>Bacillales</taxon>
        <taxon>Bacillaceae</taxon>
        <taxon>Priestia</taxon>
    </lineage>
</organism>
<protein>
    <submittedName>
        <fullName evidence="1">Zinc-finger domain-containing protein</fullName>
    </submittedName>
</protein>
<name>A0A917EML3_9BACI</name>
<accession>A0A917EML3</accession>
<dbReference type="RefSeq" id="WP_188386768.1">
    <property type="nucleotide sequence ID" value="NZ_BMFK01000001.1"/>
</dbReference>
<evidence type="ECO:0000313" key="2">
    <source>
        <dbReference type="Proteomes" id="UP000605259"/>
    </source>
</evidence>
<keyword evidence="1" id="KW-0862">Zinc</keyword>
<keyword evidence="1" id="KW-0863">Zinc-finger</keyword>
<comment type="caution">
    <text evidence="1">The sequence shown here is derived from an EMBL/GenBank/DDBJ whole genome shotgun (WGS) entry which is preliminary data.</text>
</comment>
<dbReference type="GO" id="GO:0008270">
    <property type="term" value="F:zinc ion binding"/>
    <property type="evidence" value="ECO:0007669"/>
    <property type="project" value="UniProtKB-KW"/>
</dbReference>
<dbReference type="EMBL" id="BMFK01000001">
    <property type="protein sequence ID" value="GGE56798.1"/>
    <property type="molecule type" value="Genomic_DNA"/>
</dbReference>
<dbReference type="Pfam" id="PF10782">
    <property type="entry name" value="zf-C2HCIx2C"/>
    <property type="match status" value="1"/>
</dbReference>
<dbReference type="InterPro" id="IPR019718">
    <property type="entry name" value="DUF2602"/>
</dbReference>
<proteinExistence type="predicted"/>